<dbReference type="GO" id="GO:0016020">
    <property type="term" value="C:membrane"/>
    <property type="evidence" value="ECO:0007669"/>
    <property type="project" value="UniProtKB-SubCell"/>
</dbReference>
<organism evidence="7 8">
    <name type="scientific">Pinctada imbricata</name>
    <name type="common">Atlantic pearl-oyster</name>
    <name type="synonym">Pinctada martensii</name>
    <dbReference type="NCBI Taxonomy" id="66713"/>
    <lineage>
        <taxon>Eukaryota</taxon>
        <taxon>Metazoa</taxon>
        <taxon>Spiralia</taxon>
        <taxon>Lophotrochozoa</taxon>
        <taxon>Mollusca</taxon>
        <taxon>Bivalvia</taxon>
        <taxon>Autobranchia</taxon>
        <taxon>Pteriomorphia</taxon>
        <taxon>Pterioida</taxon>
        <taxon>Pterioidea</taxon>
        <taxon>Pteriidae</taxon>
        <taxon>Pinctada</taxon>
    </lineage>
</organism>
<feature type="transmembrane region" description="Helical" evidence="5">
    <location>
        <begin position="7"/>
        <end position="30"/>
    </location>
</feature>
<gene>
    <name evidence="7" type="ORF">FSP39_006809</name>
</gene>
<feature type="transmembrane region" description="Helical" evidence="5">
    <location>
        <begin position="201"/>
        <end position="224"/>
    </location>
</feature>
<feature type="transmembrane region" description="Helical" evidence="5">
    <location>
        <begin position="42"/>
        <end position="63"/>
    </location>
</feature>
<evidence type="ECO:0000256" key="4">
    <source>
        <dbReference type="ARBA" id="ARBA00023136"/>
    </source>
</evidence>
<evidence type="ECO:0000256" key="3">
    <source>
        <dbReference type="ARBA" id="ARBA00022989"/>
    </source>
</evidence>
<feature type="domain" description="G-protein coupled receptors family 1 profile" evidence="6">
    <location>
        <begin position="1"/>
        <end position="259"/>
    </location>
</feature>
<dbReference type="AlphaFoldDB" id="A0AA89BY68"/>
<dbReference type="SUPFAM" id="SSF81321">
    <property type="entry name" value="Family A G protein-coupled receptor-like"/>
    <property type="match status" value="1"/>
</dbReference>
<name>A0AA89BY68_PINIB</name>
<sequence>MSLDTFLLGYTFSSLSYILAVIVLVLPHYIGPSLILTRIRFYNMMFTQWTSFTCVWILISAGIERALTSAMPHKDHSGTSRQAWIIVSIVTFISLISALPVLWEYRVVTSDLSPYQSAQTNASNYLIKRPSTAEKSEFHVVYFCYISSLFVYLPYFLAIVTCISLGTNSRRLRLNLRPIYRTTRGVILNRKISEEIAASKLLIIVLIAYVISSAPLTVVNFLANPIIGKVDLNDDVIILVCNVLAVWYHIYYVIQQQLYFCYNKQYRLTMLTWCC</sequence>
<keyword evidence="4 5" id="KW-0472">Membrane</keyword>
<dbReference type="EMBL" id="VSWD01000008">
    <property type="protein sequence ID" value="KAK3094829.1"/>
    <property type="molecule type" value="Genomic_DNA"/>
</dbReference>
<evidence type="ECO:0000313" key="8">
    <source>
        <dbReference type="Proteomes" id="UP001186944"/>
    </source>
</evidence>
<dbReference type="PROSITE" id="PS50262">
    <property type="entry name" value="G_PROTEIN_RECEP_F1_2"/>
    <property type="match status" value="1"/>
</dbReference>
<evidence type="ECO:0000313" key="7">
    <source>
        <dbReference type="EMBL" id="KAK3094829.1"/>
    </source>
</evidence>
<evidence type="ECO:0000256" key="2">
    <source>
        <dbReference type="ARBA" id="ARBA00022692"/>
    </source>
</evidence>
<accession>A0AA89BY68</accession>
<comment type="caution">
    <text evidence="7">The sequence shown here is derived from an EMBL/GenBank/DDBJ whole genome shotgun (WGS) entry which is preliminary data.</text>
</comment>
<proteinExistence type="predicted"/>
<keyword evidence="3 5" id="KW-1133">Transmembrane helix</keyword>
<evidence type="ECO:0000256" key="1">
    <source>
        <dbReference type="ARBA" id="ARBA00004370"/>
    </source>
</evidence>
<keyword evidence="2 5" id="KW-0812">Transmembrane</keyword>
<feature type="transmembrane region" description="Helical" evidence="5">
    <location>
        <begin position="83"/>
        <end position="103"/>
    </location>
</feature>
<evidence type="ECO:0000259" key="6">
    <source>
        <dbReference type="PROSITE" id="PS50262"/>
    </source>
</evidence>
<comment type="subcellular location">
    <subcellularLocation>
        <location evidence="1">Membrane</location>
    </subcellularLocation>
</comment>
<evidence type="ECO:0000256" key="5">
    <source>
        <dbReference type="SAM" id="Phobius"/>
    </source>
</evidence>
<keyword evidence="8" id="KW-1185">Reference proteome</keyword>
<feature type="transmembrane region" description="Helical" evidence="5">
    <location>
        <begin position="140"/>
        <end position="167"/>
    </location>
</feature>
<reference evidence="7" key="1">
    <citation type="submission" date="2019-08" db="EMBL/GenBank/DDBJ databases">
        <title>The improved chromosome-level genome for the pearl oyster Pinctada fucata martensii using PacBio sequencing and Hi-C.</title>
        <authorList>
            <person name="Zheng Z."/>
        </authorList>
    </citation>
    <scope>NUCLEOTIDE SEQUENCE</scope>
    <source>
        <strain evidence="7">ZZ-2019</strain>
        <tissue evidence="7">Adductor muscle</tissue>
    </source>
</reference>
<feature type="transmembrane region" description="Helical" evidence="5">
    <location>
        <begin position="236"/>
        <end position="254"/>
    </location>
</feature>
<protein>
    <recommendedName>
        <fullName evidence="6">G-protein coupled receptors family 1 profile domain-containing protein</fullName>
    </recommendedName>
</protein>
<dbReference type="Proteomes" id="UP001186944">
    <property type="component" value="Unassembled WGS sequence"/>
</dbReference>
<dbReference type="Gene3D" id="1.20.1070.10">
    <property type="entry name" value="Rhodopsin 7-helix transmembrane proteins"/>
    <property type="match status" value="1"/>
</dbReference>
<dbReference type="InterPro" id="IPR017452">
    <property type="entry name" value="GPCR_Rhodpsn_7TM"/>
</dbReference>